<sequence length="31" mass="3270">MDTLDTFGKAVLITVLLAKVFMAFQTGGPAI</sequence>
<protein>
    <submittedName>
        <fullName evidence="2">Uncharacterized protein</fullName>
    </submittedName>
</protein>
<evidence type="ECO:0000256" key="1">
    <source>
        <dbReference type="SAM" id="Phobius"/>
    </source>
</evidence>
<accession>A0A7W6RE59</accession>
<feature type="transmembrane region" description="Helical" evidence="1">
    <location>
        <begin position="6"/>
        <end position="24"/>
    </location>
</feature>
<keyword evidence="1" id="KW-0812">Transmembrane</keyword>
<comment type="caution">
    <text evidence="2">The sequence shown here is derived from an EMBL/GenBank/DDBJ whole genome shotgun (WGS) entry which is preliminary data.</text>
</comment>
<reference evidence="2 3" key="1">
    <citation type="submission" date="2020-08" db="EMBL/GenBank/DDBJ databases">
        <title>Genome sequencing of Purple Non-Sulfur Bacteria from various extreme environments.</title>
        <authorList>
            <person name="Mayer M."/>
        </authorList>
    </citation>
    <scope>NUCLEOTIDE SEQUENCE [LARGE SCALE GENOMIC DNA]</scope>
    <source>
        <strain evidence="2 3">JA131</strain>
    </source>
</reference>
<evidence type="ECO:0000313" key="2">
    <source>
        <dbReference type="EMBL" id="MBB4266904.1"/>
    </source>
</evidence>
<dbReference type="AlphaFoldDB" id="A0A7W6RE59"/>
<dbReference type="EMBL" id="JACIGK010000019">
    <property type="protein sequence ID" value="MBB4266904.1"/>
    <property type="molecule type" value="Genomic_DNA"/>
</dbReference>
<evidence type="ECO:0000313" key="3">
    <source>
        <dbReference type="Proteomes" id="UP000554286"/>
    </source>
</evidence>
<organism evidence="2 3">
    <name type="scientific">Roseospira visakhapatnamensis</name>
    <dbReference type="NCBI Taxonomy" id="390880"/>
    <lineage>
        <taxon>Bacteria</taxon>
        <taxon>Pseudomonadati</taxon>
        <taxon>Pseudomonadota</taxon>
        <taxon>Alphaproteobacteria</taxon>
        <taxon>Rhodospirillales</taxon>
        <taxon>Rhodospirillaceae</taxon>
        <taxon>Roseospira</taxon>
    </lineage>
</organism>
<name>A0A7W6RE59_9PROT</name>
<proteinExistence type="predicted"/>
<dbReference type="Proteomes" id="UP000554286">
    <property type="component" value="Unassembled WGS sequence"/>
</dbReference>
<gene>
    <name evidence="2" type="ORF">GGD89_002540</name>
</gene>
<keyword evidence="1" id="KW-1133">Transmembrane helix</keyword>
<keyword evidence="3" id="KW-1185">Reference proteome</keyword>
<keyword evidence="1" id="KW-0472">Membrane</keyword>